<accession>A0A9W7ADK4</accession>
<dbReference type="EMBL" id="BRXY01000121">
    <property type="protein sequence ID" value="GMH67995.1"/>
    <property type="molecule type" value="Genomic_DNA"/>
</dbReference>
<sequence>MIVPVGTICGIKLYSNLSDRKLGAAVTMIFKSLSSVLFPMLYISAESLCCIMDSRSDEKLDEWGNIKRCGNPSRPTWWVLTFLYFGWLLTYVIPPMLPSHRTLTWGDVMELNMDKIEGLQFILFSTFSIEALVLYALTNEEGTQLSNFLLRLIYVTVLNFAILFLIVAFEYVIKPAIFRLTTRSHASSSVTSQDTLHLPHANNPSNTINVL</sequence>
<keyword evidence="3" id="KW-1185">Reference proteome</keyword>
<organism evidence="2 3">
    <name type="scientific">Triparma strigata</name>
    <dbReference type="NCBI Taxonomy" id="1606541"/>
    <lineage>
        <taxon>Eukaryota</taxon>
        <taxon>Sar</taxon>
        <taxon>Stramenopiles</taxon>
        <taxon>Ochrophyta</taxon>
        <taxon>Bolidophyceae</taxon>
        <taxon>Parmales</taxon>
        <taxon>Triparmaceae</taxon>
        <taxon>Triparma</taxon>
    </lineage>
</organism>
<dbReference type="Proteomes" id="UP001165085">
    <property type="component" value="Unassembled WGS sequence"/>
</dbReference>
<gene>
    <name evidence="2" type="ORF">TrST_g4198</name>
</gene>
<keyword evidence="1" id="KW-1133">Transmembrane helix</keyword>
<evidence type="ECO:0000313" key="3">
    <source>
        <dbReference type="Proteomes" id="UP001165085"/>
    </source>
</evidence>
<feature type="transmembrane region" description="Helical" evidence="1">
    <location>
        <begin position="149"/>
        <end position="173"/>
    </location>
</feature>
<feature type="transmembrane region" description="Helical" evidence="1">
    <location>
        <begin position="118"/>
        <end position="137"/>
    </location>
</feature>
<dbReference type="OrthoDB" id="10364172at2759"/>
<keyword evidence="1" id="KW-0472">Membrane</keyword>
<feature type="transmembrane region" description="Helical" evidence="1">
    <location>
        <begin position="77"/>
        <end position="97"/>
    </location>
</feature>
<name>A0A9W7ADK4_9STRA</name>
<comment type="caution">
    <text evidence="2">The sequence shown here is derived from an EMBL/GenBank/DDBJ whole genome shotgun (WGS) entry which is preliminary data.</text>
</comment>
<protein>
    <submittedName>
        <fullName evidence="2">Uncharacterized protein</fullName>
    </submittedName>
</protein>
<evidence type="ECO:0000256" key="1">
    <source>
        <dbReference type="SAM" id="Phobius"/>
    </source>
</evidence>
<proteinExistence type="predicted"/>
<reference evidence="3" key="1">
    <citation type="journal article" date="2023" name="Commun. Biol.">
        <title>Genome analysis of Parmales, the sister group of diatoms, reveals the evolutionary specialization of diatoms from phago-mixotrophs to photoautotrophs.</title>
        <authorList>
            <person name="Ban H."/>
            <person name="Sato S."/>
            <person name="Yoshikawa S."/>
            <person name="Yamada K."/>
            <person name="Nakamura Y."/>
            <person name="Ichinomiya M."/>
            <person name="Sato N."/>
            <person name="Blanc-Mathieu R."/>
            <person name="Endo H."/>
            <person name="Kuwata A."/>
            <person name="Ogata H."/>
        </authorList>
    </citation>
    <scope>NUCLEOTIDE SEQUENCE [LARGE SCALE GENOMIC DNA]</scope>
    <source>
        <strain evidence="3">NIES 3701</strain>
    </source>
</reference>
<dbReference type="AlphaFoldDB" id="A0A9W7ADK4"/>
<evidence type="ECO:0000313" key="2">
    <source>
        <dbReference type="EMBL" id="GMH67995.1"/>
    </source>
</evidence>
<keyword evidence="1" id="KW-0812">Transmembrane</keyword>
<feature type="transmembrane region" description="Helical" evidence="1">
    <location>
        <begin position="22"/>
        <end position="45"/>
    </location>
</feature>